<keyword evidence="2" id="KW-1185">Reference proteome</keyword>
<sequence>MQTQEFWQAHLSAIDAEGISTADYARREGLVAQRLYAWRNRLKSGDIHAQTTPSDQVALRSRFVALEIDTYRATDIACTLRLAAGMELRLAGLPDPHWLASLVNASTRER</sequence>
<name>A0A2N4U0Z3_9BURK</name>
<evidence type="ECO:0000313" key="1">
    <source>
        <dbReference type="EMBL" id="PLC48688.1"/>
    </source>
</evidence>
<proteinExistence type="predicted"/>
<dbReference type="RefSeq" id="WP_102075178.1">
    <property type="nucleotide sequence ID" value="NZ_PDNW01000017.1"/>
</dbReference>
<dbReference type="EMBL" id="PDNW01000017">
    <property type="protein sequence ID" value="PLC48688.1"/>
    <property type="molecule type" value="Genomic_DNA"/>
</dbReference>
<accession>A0A2N4U0Z3</accession>
<evidence type="ECO:0000313" key="2">
    <source>
        <dbReference type="Proteomes" id="UP000234190"/>
    </source>
</evidence>
<organism evidence="1 2">
    <name type="scientific">Pollutimonas subterranea</name>
    <dbReference type="NCBI Taxonomy" id="2045210"/>
    <lineage>
        <taxon>Bacteria</taxon>
        <taxon>Pseudomonadati</taxon>
        <taxon>Pseudomonadota</taxon>
        <taxon>Betaproteobacteria</taxon>
        <taxon>Burkholderiales</taxon>
        <taxon>Alcaligenaceae</taxon>
        <taxon>Pollutimonas</taxon>
    </lineage>
</organism>
<protein>
    <submittedName>
        <fullName evidence="1">Cobyrinic acid ac-diamide synthase</fullName>
    </submittedName>
</protein>
<dbReference type="Proteomes" id="UP000234190">
    <property type="component" value="Unassembled WGS sequence"/>
</dbReference>
<gene>
    <name evidence="1" type="ORF">CR159_17050</name>
</gene>
<dbReference type="OrthoDB" id="8526851at2"/>
<dbReference type="NCBIfam" id="NF047593">
    <property type="entry name" value="IS66_ISAeme5_TnpA"/>
    <property type="match status" value="1"/>
</dbReference>
<reference evidence="1 2" key="1">
    <citation type="submission" date="2017-10" db="EMBL/GenBank/DDBJ databases">
        <title>Two draft genome sequences of Pusillimonas sp. strains isolated from a nitrate- and radionuclide-contaminated groundwater in Russia.</title>
        <authorList>
            <person name="Grouzdev D.S."/>
            <person name="Tourova T.P."/>
            <person name="Goeva M.A."/>
            <person name="Babich T.L."/>
            <person name="Sokolova D.S."/>
            <person name="Abdullin R."/>
            <person name="Poltaraus A.B."/>
            <person name="Toshchakov S.V."/>
            <person name="Nazina T.N."/>
        </authorList>
    </citation>
    <scope>NUCLEOTIDE SEQUENCE [LARGE SCALE GENOMIC DNA]</scope>
    <source>
        <strain evidence="1 2">JR1/69-3-13</strain>
    </source>
</reference>
<comment type="caution">
    <text evidence="1">The sequence shown here is derived from an EMBL/GenBank/DDBJ whole genome shotgun (WGS) entry which is preliminary data.</text>
</comment>
<dbReference type="AlphaFoldDB" id="A0A2N4U0Z3"/>